<dbReference type="AlphaFoldDB" id="A0A8R7TS82"/>
<feature type="region of interest" description="Disordered" evidence="2">
    <location>
        <begin position="13"/>
        <end position="246"/>
    </location>
</feature>
<proteinExistence type="predicted"/>
<reference evidence="3" key="2">
    <citation type="submission" date="2018-03" db="EMBL/GenBank/DDBJ databases">
        <title>The Triticum urartu genome reveals the dynamic nature of wheat genome evolution.</title>
        <authorList>
            <person name="Ling H."/>
            <person name="Ma B."/>
            <person name="Shi X."/>
            <person name="Liu H."/>
            <person name="Dong L."/>
            <person name="Sun H."/>
            <person name="Cao Y."/>
            <person name="Gao Q."/>
            <person name="Zheng S."/>
            <person name="Li Y."/>
            <person name="Yu Y."/>
            <person name="Du H."/>
            <person name="Qi M."/>
            <person name="Li Y."/>
            <person name="Yu H."/>
            <person name="Cui Y."/>
            <person name="Wang N."/>
            <person name="Chen C."/>
            <person name="Wu H."/>
            <person name="Zhao Y."/>
            <person name="Zhang J."/>
            <person name="Li Y."/>
            <person name="Zhou W."/>
            <person name="Zhang B."/>
            <person name="Hu W."/>
            <person name="Eijk M."/>
            <person name="Tang J."/>
            <person name="Witsenboer H."/>
            <person name="Zhao S."/>
            <person name="Li Z."/>
            <person name="Zhang A."/>
            <person name="Wang D."/>
            <person name="Liang C."/>
        </authorList>
    </citation>
    <scope>NUCLEOTIDE SEQUENCE [LARGE SCALE GENOMIC DNA]</scope>
    <source>
        <strain evidence="3">cv. G1812</strain>
    </source>
</reference>
<name>A0A8R7TS82_TRIUA</name>
<keyword evidence="1" id="KW-0175">Coiled coil</keyword>
<dbReference type="Gramene" id="TuG1812G0300001322.01.T02">
    <property type="protein sequence ID" value="TuG1812G0300001322.01.T02"/>
    <property type="gene ID" value="TuG1812G0300001322.01"/>
</dbReference>
<feature type="compositionally biased region" description="Basic and acidic residues" evidence="2">
    <location>
        <begin position="88"/>
        <end position="104"/>
    </location>
</feature>
<reference evidence="3" key="3">
    <citation type="submission" date="2022-06" db="UniProtKB">
        <authorList>
            <consortium name="EnsemblPlants"/>
        </authorList>
    </citation>
    <scope>IDENTIFICATION</scope>
</reference>
<feature type="compositionally biased region" description="Polar residues" evidence="2">
    <location>
        <begin position="208"/>
        <end position="218"/>
    </location>
</feature>
<feature type="compositionally biased region" description="Basic and acidic residues" evidence="2">
    <location>
        <begin position="35"/>
        <end position="50"/>
    </location>
</feature>
<evidence type="ECO:0000313" key="3">
    <source>
        <dbReference type="EnsemblPlants" id="TuG1812G0300001322.01.T02"/>
    </source>
</evidence>
<feature type="compositionally biased region" description="Acidic residues" evidence="2">
    <location>
        <begin position="74"/>
        <end position="87"/>
    </location>
</feature>
<keyword evidence="4" id="KW-1185">Reference proteome</keyword>
<feature type="compositionally biased region" description="Basic and acidic residues" evidence="2">
    <location>
        <begin position="194"/>
        <end position="207"/>
    </location>
</feature>
<protein>
    <submittedName>
        <fullName evidence="3">Uncharacterized protein</fullName>
    </submittedName>
</protein>
<feature type="compositionally biased region" description="Polar residues" evidence="2">
    <location>
        <begin position="108"/>
        <end position="123"/>
    </location>
</feature>
<feature type="compositionally biased region" description="Basic residues" evidence="2">
    <location>
        <begin position="51"/>
        <end position="66"/>
    </location>
</feature>
<dbReference type="Proteomes" id="UP000015106">
    <property type="component" value="Chromosome 3"/>
</dbReference>
<reference evidence="4" key="1">
    <citation type="journal article" date="2013" name="Nature">
        <title>Draft genome of the wheat A-genome progenitor Triticum urartu.</title>
        <authorList>
            <person name="Ling H.Q."/>
            <person name="Zhao S."/>
            <person name="Liu D."/>
            <person name="Wang J."/>
            <person name="Sun H."/>
            <person name="Zhang C."/>
            <person name="Fan H."/>
            <person name="Li D."/>
            <person name="Dong L."/>
            <person name="Tao Y."/>
            <person name="Gao C."/>
            <person name="Wu H."/>
            <person name="Li Y."/>
            <person name="Cui Y."/>
            <person name="Guo X."/>
            <person name="Zheng S."/>
            <person name="Wang B."/>
            <person name="Yu K."/>
            <person name="Liang Q."/>
            <person name="Yang W."/>
            <person name="Lou X."/>
            <person name="Chen J."/>
            <person name="Feng M."/>
            <person name="Jian J."/>
            <person name="Zhang X."/>
            <person name="Luo G."/>
            <person name="Jiang Y."/>
            <person name="Liu J."/>
            <person name="Wang Z."/>
            <person name="Sha Y."/>
            <person name="Zhang B."/>
            <person name="Wu H."/>
            <person name="Tang D."/>
            <person name="Shen Q."/>
            <person name="Xue P."/>
            <person name="Zou S."/>
            <person name="Wang X."/>
            <person name="Liu X."/>
            <person name="Wang F."/>
            <person name="Yang Y."/>
            <person name="An X."/>
            <person name="Dong Z."/>
            <person name="Zhang K."/>
            <person name="Zhang X."/>
            <person name="Luo M.C."/>
            <person name="Dvorak J."/>
            <person name="Tong Y."/>
            <person name="Wang J."/>
            <person name="Yang H."/>
            <person name="Li Z."/>
            <person name="Wang D."/>
            <person name="Zhang A."/>
            <person name="Wang J."/>
        </authorList>
    </citation>
    <scope>NUCLEOTIDE SEQUENCE</scope>
    <source>
        <strain evidence="4">cv. G1812</strain>
    </source>
</reference>
<evidence type="ECO:0000256" key="1">
    <source>
        <dbReference type="SAM" id="Coils"/>
    </source>
</evidence>
<feature type="compositionally biased region" description="Low complexity" evidence="2">
    <location>
        <begin position="131"/>
        <end position="140"/>
    </location>
</feature>
<organism evidence="3 4">
    <name type="scientific">Triticum urartu</name>
    <name type="common">Red wild einkorn</name>
    <name type="synonym">Crithodium urartu</name>
    <dbReference type="NCBI Taxonomy" id="4572"/>
    <lineage>
        <taxon>Eukaryota</taxon>
        <taxon>Viridiplantae</taxon>
        <taxon>Streptophyta</taxon>
        <taxon>Embryophyta</taxon>
        <taxon>Tracheophyta</taxon>
        <taxon>Spermatophyta</taxon>
        <taxon>Magnoliopsida</taxon>
        <taxon>Liliopsida</taxon>
        <taxon>Poales</taxon>
        <taxon>Poaceae</taxon>
        <taxon>BOP clade</taxon>
        <taxon>Pooideae</taxon>
        <taxon>Triticodae</taxon>
        <taxon>Triticeae</taxon>
        <taxon>Triticinae</taxon>
        <taxon>Triticum</taxon>
    </lineage>
</organism>
<evidence type="ECO:0000313" key="4">
    <source>
        <dbReference type="Proteomes" id="UP000015106"/>
    </source>
</evidence>
<dbReference type="EnsemblPlants" id="TuG1812G0300001322.01.T02">
    <property type="protein sequence ID" value="TuG1812G0300001322.01.T02"/>
    <property type="gene ID" value="TuG1812G0300001322.01"/>
</dbReference>
<sequence>MLNEPEHICAKTGLLPFCATNKPPAGNDPFWSKKLSQEKPEKPDKPERSTRQKTKVVKKTAHRKRTTASSNPAPDDDVDNPDLEDDVEASHADAAETQQHEARRTTRHSGQVVTSTGLPNSPIQKRRSEVTSHSSSGESSAIQLPPLKTVLGAKPRPSKKARLDKAAEEDAVPEPGKTPDLEAAIPEDIPNDPPQRDDDLIVEERPIDTSSPVNQPTSPIRIEKSTNPTKPTDKPTAPVQTGDAKDDEVVITGIGRTEPGNPVALSKHTAKEEFAAFGKGKWNVDLATYAALNAQDIHSGYLNRLYTSRDYEAGLVNMMKDKYEAELKTKETQIADLQENLKSQQTETSKAKEELISALSVMEQLKKDFKK</sequence>
<feature type="coiled-coil region" evidence="1">
    <location>
        <begin position="320"/>
        <end position="354"/>
    </location>
</feature>
<evidence type="ECO:0000256" key="2">
    <source>
        <dbReference type="SAM" id="MobiDB-lite"/>
    </source>
</evidence>
<accession>A0A8R7TS82</accession>